<dbReference type="EMBL" id="BK015268">
    <property type="protein sequence ID" value="DAD98849.1"/>
    <property type="molecule type" value="Genomic_DNA"/>
</dbReference>
<proteinExistence type="predicted"/>
<evidence type="ECO:0000313" key="1">
    <source>
        <dbReference type="EMBL" id="DAD98849.1"/>
    </source>
</evidence>
<accession>A0A8S5NVS3</accession>
<sequence length="52" mass="5945">MTLLAMLFHLSFHPDSLCQDHLAMVFLVALQATCFKEFFVIMKINSEKADTP</sequence>
<organism evidence="1">
    <name type="scientific">Siphoviridae sp. ctx7r16</name>
    <dbReference type="NCBI Taxonomy" id="2825738"/>
    <lineage>
        <taxon>Viruses</taxon>
        <taxon>Duplodnaviria</taxon>
        <taxon>Heunggongvirae</taxon>
        <taxon>Uroviricota</taxon>
        <taxon>Caudoviricetes</taxon>
    </lineage>
</organism>
<name>A0A8S5NVS3_9CAUD</name>
<protein>
    <submittedName>
        <fullName evidence="1">Uncharacterized protein</fullName>
    </submittedName>
</protein>
<reference evidence="1" key="1">
    <citation type="journal article" date="2021" name="Proc. Natl. Acad. Sci. U.S.A.">
        <title>A Catalog of Tens of Thousands of Viruses from Human Metagenomes Reveals Hidden Associations with Chronic Diseases.</title>
        <authorList>
            <person name="Tisza M.J."/>
            <person name="Buck C.B."/>
        </authorList>
    </citation>
    <scope>NUCLEOTIDE SEQUENCE</scope>
    <source>
        <strain evidence="1">Ctx7r16</strain>
    </source>
</reference>